<dbReference type="Pfam" id="PF24681">
    <property type="entry name" value="Kelch_KLHDC2_KLHL20_DRC7"/>
    <property type="match status" value="2"/>
</dbReference>
<dbReference type="InterPro" id="IPR015915">
    <property type="entry name" value="Kelch-typ_b-propeller"/>
</dbReference>
<sequence length="337" mass="35048">MADGNGSEARGAAAPPGWSVLRTTVRDGSRPPAPRGGHSALLVGPQLLVQGGTQRSGGSFEYFSLSPLALDTHTHAWAEPRVALGKGPAPRAWHSASRVGQAVVVFGGVAAGGARGDAPRFDLTRMAWEEADVRGRAPRARSMHAAAVRGGTLVVLGGFDGKVSLGEVHLLDVAAAVWSQPRCEGQAPPPLQSHACAVAGERIFVVGGATVSLDEKGHTYSKLNDEAYTLHTETMTWERVRKRGQLPSPRSYAAIATVDNLLVVLGGWSGKCEPLSSLSTFDLDGLGSWATVEVPGQAPAGVYGHTATVVGTNIVVFGGWDGISPMNAVNVLDTSQL</sequence>
<evidence type="ECO:0000256" key="2">
    <source>
        <dbReference type="ARBA" id="ARBA00022737"/>
    </source>
</evidence>
<dbReference type="SUPFAM" id="SSF117281">
    <property type="entry name" value="Kelch motif"/>
    <property type="match status" value="2"/>
</dbReference>
<keyword evidence="1" id="KW-0880">Kelch repeat</keyword>
<organism evidence="4 5">
    <name type="scientific">Prymnesium parvum</name>
    <name type="common">Toxic golden alga</name>
    <dbReference type="NCBI Taxonomy" id="97485"/>
    <lineage>
        <taxon>Eukaryota</taxon>
        <taxon>Haptista</taxon>
        <taxon>Haptophyta</taxon>
        <taxon>Prymnesiophyceae</taxon>
        <taxon>Prymnesiales</taxon>
        <taxon>Prymnesiaceae</taxon>
        <taxon>Prymnesium</taxon>
    </lineage>
</organism>
<evidence type="ECO:0000256" key="1">
    <source>
        <dbReference type="ARBA" id="ARBA00022441"/>
    </source>
</evidence>
<dbReference type="PANTHER" id="PTHR46093">
    <property type="entry name" value="ACYL-COA-BINDING DOMAIN-CONTAINING PROTEIN 5"/>
    <property type="match status" value="1"/>
</dbReference>
<dbReference type="AlphaFoldDB" id="A0AB34IBI2"/>
<evidence type="ECO:0000256" key="3">
    <source>
        <dbReference type="SAM" id="MobiDB-lite"/>
    </source>
</evidence>
<dbReference type="EMBL" id="JBGBPQ010000031">
    <property type="protein sequence ID" value="KAL1495632.1"/>
    <property type="molecule type" value="Genomic_DNA"/>
</dbReference>
<protein>
    <submittedName>
        <fullName evidence="4">Uncharacterized protein</fullName>
    </submittedName>
</protein>
<name>A0AB34IBI2_PRYPA</name>
<gene>
    <name evidence="4" type="ORF">AB1Y20_016499</name>
</gene>
<feature type="region of interest" description="Disordered" evidence="3">
    <location>
        <begin position="1"/>
        <end position="40"/>
    </location>
</feature>
<evidence type="ECO:0000313" key="4">
    <source>
        <dbReference type="EMBL" id="KAL1495632.1"/>
    </source>
</evidence>
<accession>A0AB34IBI2</accession>
<dbReference type="Proteomes" id="UP001515480">
    <property type="component" value="Unassembled WGS sequence"/>
</dbReference>
<proteinExistence type="predicted"/>
<evidence type="ECO:0000313" key="5">
    <source>
        <dbReference type="Proteomes" id="UP001515480"/>
    </source>
</evidence>
<comment type="caution">
    <text evidence="4">The sequence shown here is derived from an EMBL/GenBank/DDBJ whole genome shotgun (WGS) entry which is preliminary data.</text>
</comment>
<dbReference type="Gene3D" id="2.120.10.80">
    <property type="entry name" value="Kelch-type beta propeller"/>
    <property type="match status" value="2"/>
</dbReference>
<keyword evidence="5" id="KW-1185">Reference proteome</keyword>
<dbReference type="PANTHER" id="PTHR46093:SF3">
    <property type="entry name" value="ACYL-COA-BINDING DOMAIN-CONTAINING PROTEIN 4"/>
    <property type="match status" value="1"/>
</dbReference>
<reference evidence="4 5" key="1">
    <citation type="journal article" date="2024" name="Science">
        <title>Giant polyketide synthase enzymes in the biosynthesis of giant marine polyether toxins.</title>
        <authorList>
            <person name="Fallon T.R."/>
            <person name="Shende V.V."/>
            <person name="Wierzbicki I.H."/>
            <person name="Pendleton A.L."/>
            <person name="Watervoot N.F."/>
            <person name="Auber R.P."/>
            <person name="Gonzalez D.J."/>
            <person name="Wisecaver J.H."/>
            <person name="Moore B.S."/>
        </authorList>
    </citation>
    <scope>NUCLEOTIDE SEQUENCE [LARGE SCALE GENOMIC DNA]</scope>
    <source>
        <strain evidence="4 5">12B1</strain>
    </source>
</reference>
<keyword evidence="2" id="KW-0677">Repeat</keyword>